<evidence type="ECO:0000313" key="2">
    <source>
        <dbReference type="EMBL" id="KAB8302943.1"/>
    </source>
</evidence>
<feature type="region of interest" description="Disordered" evidence="1">
    <location>
        <begin position="38"/>
        <end position="58"/>
    </location>
</feature>
<evidence type="ECO:0000313" key="3">
    <source>
        <dbReference type="Proteomes" id="UP000326757"/>
    </source>
</evidence>
<accession>A0A5N6KGN6</accession>
<sequence length="128" mass="15129">MTPRDQTSIPPDDDEASLISSQSTVTTMDFVQRANQMMADTKRRRDAKRSKIESDRAKRIKDVKRKLDALHDNRRTQRTKLQEAQWSRLHLLNERRHKLEDQILNSIMLIESQTLIMALYCLKIKGYF</sequence>
<proteinExistence type="predicted"/>
<feature type="region of interest" description="Disordered" evidence="1">
    <location>
        <begin position="1"/>
        <end position="21"/>
    </location>
</feature>
<dbReference type="OrthoDB" id="3438854at2759"/>
<gene>
    <name evidence="2" type="ORF">EYC80_006259</name>
</gene>
<dbReference type="Proteomes" id="UP000326757">
    <property type="component" value="Unassembled WGS sequence"/>
</dbReference>
<comment type="caution">
    <text evidence="2">The sequence shown here is derived from an EMBL/GenBank/DDBJ whole genome shotgun (WGS) entry which is preliminary data.</text>
</comment>
<reference evidence="2 3" key="1">
    <citation type="submission" date="2019-06" db="EMBL/GenBank/DDBJ databases">
        <title>Genome Sequence of the Brown Rot Fungal Pathogen Monilinia laxa.</title>
        <authorList>
            <person name="De Miccolis Angelini R.M."/>
            <person name="Landi L."/>
            <person name="Abate D."/>
            <person name="Pollastro S."/>
            <person name="Romanazzi G."/>
            <person name="Faretra F."/>
        </authorList>
    </citation>
    <scope>NUCLEOTIDE SEQUENCE [LARGE SCALE GENOMIC DNA]</scope>
    <source>
        <strain evidence="2 3">Mlax316</strain>
    </source>
</reference>
<organism evidence="2 3">
    <name type="scientific">Monilinia laxa</name>
    <name type="common">Brown rot fungus</name>
    <name type="synonym">Sclerotinia laxa</name>
    <dbReference type="NCBI Taxonomy" id="61186"/>
    <lineage>
        <taxon>Eukaryota</taxon>
        <taxon>Fungi</taxon>
        <taxon>Dikarya</taxon>
        <taxon>Ascomycota</taxon>
        <taxon>Pezizomycotina</taxon>
        <taxon>Leotiomycetes</taxon>
        <taxon>Helotiales</taxon>
        <taxon>Sclerotiniaceae</taxon>
        <taxon>Monilinia</taxon>
    </lineage>
</organism>
<keyword evidence="3" id="KW-1185">Reference proteome</keyword>
<evidence type="ECO:0000256" key="1">
    <source>
        <dbReference type="SAM" id="MobiDB-lite"/>
    </source>
</evidence>
<protein>
    <submittedName>
        <fullName evidence="2">Uncharacterized protein</fullName>
    </submittedName>
</protein>
<dbReference type="EMBL" id="VIGI01000003">
    <property type="protein sequence ID" value="KAB8302943.1"/>
    <property type="molecule type" value="Genomic_DNA"/>
</dbReference>
<dbReference type="AlphaFoldDB" id="A0A5N6KGN6"/>
<name>A0A5N6KGN6_MONLA</name>